<feature type="compositionally biased region" description="Basic and acidic residues" evidence="1">
    <location>
        <begin position="117"/>
        <end position="128"/>
    </location>
</feature>
<gene>
    <name evidence="2" type="ORF">BD310DRAFT_933502</name>
</gene>
<dbReference type="AlphaFoldDB" id="A0A4Q9PMV4"/>
<feature type="compositionally biased region" description="Acidic residues" evidence="1">
    <location>
        <begin position="62"/>
        <end position="73"/>
    </location>
</feature>
<evidence type="ECO:0000313" key="3">
    <source>
        <dbReference type="Proteomes" id="UP000292082"/>
    </source>
</evidence>
<evidence type="ECO:0000313" key="2">
    <source>
        <dbReference type="EMBL" id="TBU55495.1"/>
    </source>
</evidence>
<feature type="region of interest" description="Disordered" evidence="1">
    <location>
        <begin position="94"/>
        <end position="135"/>
    </location>
</feature>
<evidence type="ECO:0000256" key="1">
    <source>
        <dbReference type="SAM" id="MobiDB-lite"/>
    </source>
</evidence>
<accession>A0A4Q9PMV4</accession>
<feature type="region of interest" description="Disordered" evidence="1">
    <location>
        <begin position="55"/>
        <end position="81"/>
    </location>
</feature>
<protein>
    <submittedName>
        <fullName evidence="2">Uncharacterized protein</fullName>
    </submittedName>
</protein>
<proteinExistence type="predicted"/>
<dbReference type="Proteomes" id="UP000292082">
    <property type="component" value="Unassembled WGS sequence"/>
</dbReference>
<organism evidence="2 3">
    <name type="scientific">Dichomitus squalens</name>
    <dbReference type="NCBI Taxonomy" id="114155"/>
    <lineage>
        <taxon>Eukaryota</taxon>
        <taxon>Fungi</taxon>
        <taxon>Dikarya</taxon>
        <taxon>Basidiomycota</taxon>
        <taxon>Agaricomycotina</taxon>
        <taxon>Agaricomycetes</taxon>
        <taxon>Polyporales</taxon>
        <taxon>Polyporaceae</taxon>
        <taxon>Dichomitus</taxon>
    </lineage>
</organism>
<name>A0A4Q9PMV4_9APHY</name>
<keyword evidence="3" id="KW-1185">Reference proteome</keyword>
<sequence length="135" mass="13595">MECVAAHRESCLRSPDKATHHAAQLRFCGAVALLPARRSRHRDAAGHISHVARVDGLQASGADDEQGAQDNEAEGAGGGGGVCGVLDDARVGMLDSEGGVAGPEACPNGEASGARQASDDGKVDHELEGEGGVST</sequence>
<reference evidence="2 3" key="1">
    <citation type="submission" date="2019-01" db="EMBL/GenBank/DDBJ databases">
        <title>Draft genome sequences of three monokaryotic isolates of the white-rot basidiomycete fungus Dichomitus squalens.</title>
        <authorList>
            <consortium name="DOE Joint Genome Institute"/>
            <person name="Lopez S.C."/>
            <person name="Andreopoulos B."/>
            <person name="Pangilinan J."/>
            <person name="Lipzen A."/>
            <person name="Riley R."/>
            <person name="Ahrendt S."/>
            <person name="Ng V."/>
            <person name="Barry K."/>
            <person name="Daum C."/>
            <person name="Grigoriev I.V."/>
            <person name="Hilden K.S."/>
            <person name="Makela M.R."/>
            <person name="de Vries R.P."/>
        </authorList>
    </citation>
    <scope>NUCLEOTIDE SEQUENCE [LARGE SCALE GENOMIC DNA]</scope>
    <source>
        <strain evidence="2 3">CBS 464.89</strain>
    </source>
</reference>
<dbReference type="EMBL" id="ML145167">
    <property type="protein sequence ID" value="TBU55495.1"/>
    <property type="molecule type" value="Genomic_DNA"/>
</dbReference>